<evidence type="ECO:0000256" key="3">
    <source>
        <dbReference type="ARBA" id="ARBA00022692"/>
    </source>
</evidence>
<keyword evidence="3 7" id="KW-0812">Transmembrane</keyword>
<keyword evidence="5 7" id="KW-0472">Membrane</keyword>
<dbReference type="Pfam" id="PF13520">
    <property type="entry name" value="AA_permease_2"/>
    <property type="match status" value="1"/>
</dbReference>
<dbReference type="Gene3D" id="1.20.1740.10">
    <property type="entry name" value="Amino acid/polyamine transporter I"/>
    <property type="match status" value="1"/>
</dbReference>
<feature type="transmembrane region" description="Helical" evidence="7">
    <location>
        <begin position="75"/>
        <end position="102"/>
    </location>
</feature>
<evidence type="ECO:0000256" key="5">
    <source>
        <dbReference type="ARBA" id="ARBA00023136"/>
    </source>
</evidence>
<dbReference type="PIRSF" id="PIRSF006060">
    <property type="entry name" value="AA_transporter"/>
    <property type="match status" value="1"/>
</dbReference>
<keyword evidence="2" id="KW-0813">Transport</keyword>
<feature type="region of interest" description="Disordered" evidence="6">
    <location>
        <begin position="1"/>
        <end position="29"/>
    </location>
</feature>
<feature type="transmembrane region" description="Helical" evidence="7">
    <location>
        <begin position="400"/>
        <end position="426"/>
    </location>
</feature>
<feature type="transmembrane region" description="Helical" evidence="7">
    <location>
        <begin position="194"/>
        <end position="216"/>
    </location>
</feature>
<comment type="subcellular location">
    <subcellularLocation>
        <location evidence="1">Membrane</location>
        <topology evidence="1">Multi-pass membrane protein</topology>
    </subcellularLocation>
</comment>
<dbReference type="InterPro" id="IPR002293">
    <property type="entry name" value="AA/rel_permease1"/>
</dbReference>
<dbReference type="GO" id="GO:0022857">
    <property type="term" value="F:transmembrane transporter activity"/>
    <property type="evidence" value="ECO:0007669"/>
    <property type="project" value="InterPro"/>
</dbReference>
<dbReference type="EMBL" id="CM003099">
    <property type="protein sequence ID" value="KUI66950.1"/>
    <property type="molecule type" value="Genomic_DNA"/>
</dbReference>
<keyword evidence="9" id="KW-1185">Reference proteome</keyword>
<feature type="transmembrane region" description="Helical" evidence="7">
    <location>
        <begin position="276"/>
        <end position="301"/>
    </location>
</feature>
<evidence type="ECO:0000256" key="2">
    <source>
        <dbReference type="ARBA" id="ARBA00022448"/>
    </source>
</evidence>
<name>A0A194VT15_CYTMA</name>
<feature type="compositionally biased region" description="Low complexity" evidence="6">
    <location>
        <begin position="15"/>
        <end position="24"/>
    </location>
</feature>
<accession>A0A194VT15</accession>
<evidence type="ECO:0000256" key="1">
    <source>
        <dbReference type="ARBA" id="ARBA00004141"/>
    </source>
</evidence>
<feature type="transmembrane region" description="Helical" evidence="7">
    <location>
        <begin position="123"/>
        <end position="147"/>
    </location>
</feature>
<dbReference type="Proteomes" id="UP000078559">
    <property type="component" value="Chromosome 2"/>
</dbReference>
<organism evidence="8 9">
    <name type="scientific">Cytospora mali</name>
    <name type="common">Apple Valsa canker fungus</name>
    <name type="synonym">Valsa mali</name>
    <dbReference type="NCBI Taxonomy" id="578113"/>
    <lineage>
        <taxon>Eukaryota</taxon>
        <taxon>Fungi</taxon>
        <taxon>Dikarya</taxon>
        <taxon>Ascomycota</taxon>
        <taxon>Pezizomycotina</taxon>
        <taxon>Sordariomycetes</taxon>
        <taxon>Sordariomycetidae</taxon>
        <taxon>Diaporthales</taxon>
        <taxon>Cytosporaceae</taxon>
        <taxon>Cytospora</taxon>
    </lineage>
</organism>
<dbReference type="OrthoDB" id="3257095at2759"/>
<evidence type="ECO:0000256" key="4">
    <source>
        <dbReference type="ARBA" id="ARBA00022989"/>
    </source>
</evidence>
<dbReference type="AlphaFoldDB" id="A0A194VT15"/>
<evidence type="ECO:0000256" key="7">
    <source>
        <dbReference type="SAM" id="Phobius"/>
    </source>
</evidence>
<proteinExistence type="predicted"/>
<evidence type="ECO:0000313" key="8">
    <source>
        <dbReference type="EMBL" id="KUI66950.1"/>
    </source>
</evidence>
<reference evidence="8" key="1">
    <citation type="submission" date="2014-12" db="EMBL/GenBank/DDBJ databases">
        <title>Genome Sequence of Valsa Canker Pathogens Uncovers a Specific Adaption of Colonization on Woody Bark.</title>
        <authorList>
            <person name="Yin Z."/>
            <person name="Liu H."/>
            <person name="Gao X."/>
            <person name="Li Z."/>
            <person name="Song N."/>
            <person name="Ke X."/>
            <person name="Dai Q."/>
            <person name="Wu Y."/>
            <person name="Sun Y."/>
            <person name="Xu J.-R."/>
            <person name="Kang Z.K."/>
            <person name="Wang L."/>
            <person name="Huang L."/>
        </authorList>
    </citation>
    <scope>NUCLEOTIDE SEQUENCE [LARGE SCALE GENOMIC DNA]</scope>
    <source>
        <strain evidence="8">03-8</strain>
    </source>
</reference>
<dbReference type="GO" id="GO:0016020">
    <property type="term" value="C:membrane"/>
    <property type="evidence" value="ECO:0007669"/>
    <property type="project" value="UniProtKB-SubCell"/>
</dbReference>
<sequence>MDTGSDKNASGPINVDVSEQSQSSDSKEASILEKQTRTRRLFSSNQLFFFSICYMGTWSAVGGNMYYAIINGGPAGWFFSYIIVFFGVMCQVASFGELAAIQPIAGAQYHWTFHYAPVSNRRFLTWLQGWATWIGYIATLASCLNYSTALVEGLVQLRNPGYQLIGWHTTLIVLGTLALFTLVNMYAFRLVPLFELLSGILNICLFVVFIVVLFAKSPRNTGGIFLEASTSSGWDSYFPAVNIGALSNIFLFIGFESVIHMGEETRDPKRAVPRALFWSIFTGGVMAFVTLITLLICMPSVDVILSYYSPIVGIIYECTGRSLPGTTALMSWIIIMTMAANVAVISSVSRLTWSWARDGGLPRYFGYVDAKHRIPLRAVLLTSLLVSILSLLNLGTETHVALGAMVSLSSLAMYTSYAIVFGCVLYARWTTKLQLGEWNWGRAGPVLNIIALVYTIWAAVWLSFPTYLPVTSMNMNYCAPAFAAVVLGAVILWYARARKHWAGPNRAIANLILRG</sequence>
<feature type="transmembrane region" description="Helical" evidence="7">
    <location>
        <begin position="329"/>
        <end position="353"/>
    </location>
</feature>
<feature type="transmembrane region" description="Helical" evidence="7">
    <location>
        <begin position="236"/>
        <end position="255"/>
    </location>
</feature>
<feature type="transmembrane region" description="Helical" evidence="7">
    <location>
        <begin position="446"/>
        <end position="468"/>
    </location>
</feature>
<dbReference type="SMR" id="A0A194VT15"/>
<evidence type="ECO:0000256" key="6">
    <source>
        <dbReference type="SAM" id="MobiDB-lite"/>
    </source>
</evidence>
<dbReference type="PANTHER" id="PTHR45649:SF5">
    <property type="entry name" value="GABA TRANSPORTER (EUROFUNG)-RELATED"/>
    <property type="match status" value="1"/>
</dbReference>
<gene>
    <name evidence="8" type="ORF">VM1G_01930</name>
</gene>
<dbReference type="PANTHER" id="PTHR45649">
    <property type="entry name" value="AMINO-ACID PERMEASE BAT1"/>
    <property type="match status" value="1"/>
</dbReference>
<feature type="transmembrane region" description="Helical" evidence="7">
    <location>
        <begin position="474"/>
        <end position="495"/>
    </location>
</feature>
<feature type="transmembrane region" description="Helical" evidence="7">
    <location>
        <begin position="374"/>
        <end position="394"/>
    </location>
</feature>
<keyword evidence="4 7" id="KW-1133">Transmembrane helix</keyword>
<protein>
    <submittedName>
        <fullName evidence="8">Choline transport protein</fullName>
    </submittedName>
</protein>
<evidence type="ECO:0000313" key="9">
    <source>
        <dbReference type="Proteomes" id="UP000078559"/>
    </source>
</evidence>
<feature type="transmembrane region" description="Helical" evidence="7">
    <location>
        <begin position="167"/>
        <end position="187"/>
    </location>
</feature>
<feature type="transmembrane region" description="Helical" evidence="7">
    <location>
        <begin position="47"/>
        <end position="69"/>
    </location>
</feature>